<keyword evidence="3" id="KW-1185">Reference proteome</keyword>
<dbReference type="Proteomes" id="UP000186218">
    <property type="component" value="Unassembled WGS sequence"/>
</dbReference>
<reference evidence="2 3" key="1">
    <citation type="submission" date="2017-01" db="EMBL/GenBank/DDBJ databases">
        <authorList>
            <person name="Mah S.A."/>
            <person name="Swanson W.J."/>
            <person name="Moy G.W."/>
            <person name="Vacquier V.D."/>
        </authorList>
    </citation>
    <scope>NUCLEOTIDE SEQUENCE [LARGE SCALE GENOMIC DNA]</scope>
    <source>
        <strain evidence="2 3">CPCC 203464</strain>
    </source>
</reference>
<dbReference type="RefSeq" id="WP_076482843.1">
    <property type="nucleotide sequence ID" value="NZ_FTNT01000016.1"/>
</dbReference>
<accession>A0A1N7HEG8</accession>
<organism evidence="2 3">
    <name type="scientific">Williamsia sterculiae</name>
    <dbReference type="NCBI Taxonomy" id="1344003"/>
    <lineage>
        <taxon>Bacteria</taxon>
        <taxon>Bacillati</taxon>
        <taxon>Actinomycetota</taxon>
        <taxon>Actinomycetes</taxon>
        <taxon>Mycobacteriales</taxon>
        <taxon>Nocardiaceae</taxon>
        <taxon>Williamsia</taxon>
    </lineage>
</organism>
<dbReference type="OrthoDB" id="4569168at2"/>
<sequence length="114" mass="12674">MNDTPPPSKTASRNRDAVPSDETRRHHRADLIRRAKLVRTHGWPPFRHSWSDRELAGVALVLDDNTIITEVAGTQSTALDTWATNLWGINAGNEDSSIGHPRTHGWFAAIRTAT</sequence>
<evidence type="ECO:0000313" key="3">
    <source>
        <dbReference type="Proteomes" id="UP000186218"/>
    </source>
</evidence>
<dbReference type="AlphaFoldDB" id="A0A1N7HEG8"/>
<name>A0A1N7HEG8_9NOCA</name>
<gene>
    <name evidence="2" type="ORF">SAMN05445060_4052</name>
</gene>
<feature type="compositionally biased region" description="Basic and acidic residues" evidence="1">
    <location>
        <begin position="13"/>
        <end position="29"/>
    </location>
</feature>
<feature type="region of interest" description="Disordered" evidence="1">
    <location>
        <begin position="1"/>
        <end position="29"/>
    </location>
</feature>
<dbReference type="STRING" id="1344003.SAMN05445060_4052"/>
<evidence type="ECO:0000256" key="1">
    <source>
        <dbReference type="SAM" id="MobiDB-lite"/>
    </source>
</evidence>
<dbReference type="EMBL" id="FTNT01000016">
    <property type="protein sequence ID" value="SIS23098.1"/>
    <property type="molecule type" value="Genomic_DNA"/>
</dbReference>
<protein>
    <submittedName>
        <fullName evidence="2">Uncharacterized protein</fullName>
    </submittedName>
</protein>
<evidence type="ECO:0000313" key="2">
    <source>
        <dbReference type="EMBL" id="SIS23098.1"/>
    </source>
</evidence>
<proteinExistence type="predicted"/>